<evidence type="ECO:0000313" key="2">
    <source>
        <dbReference type="EMBL" id="PTM56427.1"/>
    </source>
</evidence>
<dbReference type="EMBL" id="PZZP01000002">
    <property type="protein sequence ID" value="PTM56427.1"/>
    <property type="molecule type" value="Genomic_DNA"/>
</dbReference>
<reference evidence="2 3" key="1">
    <citation type="submission" date="2018-04" db="EMBL/GenBank/DDBJ databases">
        <title>Genomic Encyclopedia of Archaeal and Bacterial Type Strains, Phase II (KMG-II): from individual species to whole genera.</title>
        <authorList>
            <person name="Goeker M."/>
        </authorList>
    </citation>
    <scope>NUCLEOTIDE SEQUENCE [LARGE SCALE GENOMIC DNA]</scope>
    <source>
        <strain evidence="2 3">DSM 45169</strain>
    </source>
</reference>
<keyword evidence="1" id="KW-1133">Transmembrane helix</keyword>
<sequence length="57" mass="6953">MQKVIMVVILIFCILFLMLSVSSYIFSLEIPRYIQSFREWFYVLIGLYIIFVIVRQR</sequence>
<keyword evidence="1" id="KW-0812">Transmembrane</keyword>
<comment type="caution">
    <text evidence="2">The sequence shown here is derived from an EMBL/GenBank/DDBJ whole genome shotgun (WGS) entry which is preliminary data.</text>
</comment>
<proteinExistence type="predicted"/>
<keyword evidence="1" id="KW-0472">Membrane</keyword>
<accession>A0A2T4Z3G1</accession>
<feature type="transmembrane region" description="Helical" evidence="1">
    <location>
        <begin position="37"/>
        <end position="54"/>
    </location>
</feature>
<dbReference type="AlphaFoldDB" id="A0A2T4Z3G1"/>
<dbReference type="Proteomes" id="UP000241639">
    <property type="component" value="Unassembled WGS sequence"/>
</dbReference>
<keyword evidence="3" id="KW-1185">Reference proteome</keyword>
<protein>
    <submittedName>
        <fullName evidence="2">Uncharacterized protein</fullName>
    </submittedName>
</protein>
<gene>
    <name evidence="2" type="ORF">C8J48_2749</name>
</gene>
<name>A0A2T4Z3G1_9BACL</name>
<evidence type="ECO:0000313" key="3">
    <source>
        <dbReference type="Proteomes" id="UP000241639"/>
    </source>
</evidence>
<evidence type="ECO:0000256" key="1">
    <source>
        <dbReference type="SAM" id="Phobius"/>
    </source>
</evidence>
<organism evidence="2 3">
    <name type="scientific">Desmospora activa DSM 45169</name>
    <dbReference type="NCBI Taxonomy" id="1121389"/>
    <lineage>
        <taxon>Bacteria</taxon>
        <taxon>Bacillati</taxon>
        <taxon>Bacillota</taxon>
        <taxon>Bacilli</taxon>
        <taxon>Bacillales</taxon>
        <taxon>Thermoactinomycetaceae</taxon>
        <taxon>Desmospora</taxon>
    </lineage>
</organism>